<dbReference type="InterPro" id="IPR051361">
    <property type="entry name" value="ThrE/Ser_Exporter"/>
</dbReference>
<keyword evidence="3 7" id="KW-1133">Transmembrane helix</keyword>
<dbReference type="PANTHER" id="PTHR31082:SF4">
    <property type="entry name" value="PHEROMONE-REGULATED MEMBRANE PROTEIN 10"/>
    <property type="match status" value="1"/>
</dbReference>
<name>A0AAD5X2R8_9FUNG</name>
<dbReference type="InterPro" id="IPR010619">
    <property type="entry name" value="ThrE-like_N"/>
</dbReference>
<dbReference type="Pfam" id="PF12821">
    <property type="entry name" value="ThrE_2"/>
    <property type="match status" value="1"/>
</dbReference>
<dbReference type="GO" id="GO:0022857">
    <property type="term" value="F:transmembrane transporter activity"/>
    <property type="evidence" value="ECO:0007669"/>
    <property type="project" value="InterPro"/>
</dbReference>
<keyword evidence="2 7" id="KW-0812">Transmembrane</keyword>
<feature type="transmembrane region" description="Helical" evidence="7">
    <location>
        <begin position="545"/>
        <end position="563"/>
    </location>
</feature>
<dbReference type="AlphaFoldDB" id="A0AAD5X2R8"/>
<evidence type="ECO:0000256" key="3">
    <source>
        <dbReference type="ARBA" id="ARBA00022989"/>
    </source>
</evidence>
<dbReference type="EMBL" id="JADGJD010000215">
    <property type="protein sequence ID" value="KAJ3053341.1"/>
    <property type="molecule type" value="Genomic_DNA"/>
</dbReference>
<feature type="domain" description="Threonine/serine exporter-like N-terminal" evidence="8">
    <location>
        <begin position="339"/>
        <end position="493"/>
    </location>
</feature>
<evidence type="ECO:0008006" key="12">
    <source>
        <dbReference type="Google" id="ProtNLM"/>
    </source>
</evidence>
<evidence type="ECO:0000256" key="2">
    <source>
        <dbReference type="ARBA" id="ARBA00022692"/>
    </source>
</evidence>
<dbReference type="Proteomes" id="UP001212841">
    <property type="component" value="Unassembled WGS sequence"/>
</dbReference>
<evidence type="ECO:0000259" key="9">
    <source>
        <dbReference type="Pfam" id="PF12821"/>
    </source>
</evidence>
<feature type="transmembrane region" description="Helical" evidence="7">
    <location>
        <begin position="416"/>
        <end position="434"/>
    </location>
</feature>
<dbReference type="GO" id="GO:0016020">
    <property type="term" value="C:membrane"/>
    <property type="evidence" value="ECO:0007669"/>
    <property type="project" value="UniProtKB-SubCell"/>
</dbReference>
<feature type="transmembrane region" description="Helical" evidence="7">
    <location>
        <begin position="440"/>
        <end position="462"/>
    </location>
</feature>
<accession>A0AAD5X2R8</accession>
<evidence type="ECO:0000256" key="4">
    <source>
        <dbReference type="ARBA" id="ARBA00023136"/>
    </source>
</evidence>
<organism evidence="10 11">
    <name type="scientific">Rhizophlyctis rosea</name>
    <dbReference type="NCBI Taxonomy" id="64517"/>
    <lineage>
        <taxon>Eukaryota</taxon>
        <taxon>Fungi</taxon>
        <taxon>Fungi incertae sedis</taxon>
        <taxon>Chytridiomycota</taxon>
        <taxon>Chytridiomycota incertae sedis</taxon>
        <taxon>Chytridiomycetes</taxon>
        <taxon>Rhizophlyctidales</taxon>
        <taxon>Rhizophlyctidaceae</taxon>
        <taxon>Rhizophlyctis</taxon>
    </lineage>
</organism>
<feature type="transmembrane region" description="Helical" evidence="7">
    <location>
        <begin position="518"/>
        <end position="538"/>
    </location>
</feature>
<comment type="caution">
    <text evidence="10">The sequence shown here is derived from an EMBL/GenBank/DDBJ whole genome shotgun (WGS) entry which is preliminary data.</text>
</comment>
<reference evidence="10" key="1">
    <citation type="submission" date="2020-05" db="EMBL/GenBank/DDBJ databases">
        <title>Phylogenomic resolution of chytrid fungi.</title>
        <authorList>
            <person name="Stajich J.E."/>
            <person name="Amses K."/>
            <person name="Simmons R."/>
            <person name="Seto K."/>
            <person name="Myers J."/>
            <person name="Bonds A."/>
            <person name="Quandt C.A."/>
            <person name="Barry K."/>
            <person name="Liu P."/>
            <person name="Grigoriev I."/>
            <person name="Longcore J.E."/>
            <person name="James T.Y."/>
        </authorList>
    </citation>
    <scope>NUCLEOTIDE SEQUENCE</scope>
    <source>
        <strain evidence="10">JEL0318</strain>
    </source>
</reference>
<feature type="transmembrane region" description="Helical" evidence="7">
    <location>
        <begin position="474"/>
        <end position="498"/>
    </location>
</feature>
<keyword evidence="4 7" id="KW-0472">Membrane</keyword>
<feature type="non-terminal residue" evidence="10">
    <location>
        <position position="1"/>
    </location>
</feature>
<dbReference type="InterPro" id="IPR024528">
    <property type="entry name" value="ThrE_2"/>
</dbReference>
<dbReference type="Pfam" id="PF06738">
    <property type="entry name" value="ThrE"/>
    <property type="match status" value="1"/>
</dbReference>
<proteinExistence type="inferred from homology"/>
<comment type="similarity">
    <text evidence="5">Belongs to the ThrE exporter (TC 2.A.79) family.</text>
</comment>
<feature type="transmembrane region" description="Helical" evidence="7">
    <location>
        <begin position="624"/>
        <end position="650"/>
    </location>
</feature>
<protein>
    <recommendedName>
        <fullName evidence="12">Threonine/serine exporter-like N-terminal domain-containing protein</fullName>
    </recommendedName>
</protein>
<evidence type="ECO:0000259" key="8">
    <source>
        <dbReference type="Pfam" id="PF06738"/>
    </source>
</evidence>
<feature type="transmembrane region" description="Helical" evidence="7">
    <location>
        <begin position="384"/>
        <end position="404"/>
    </location>
</feature>
<feature type="domain" description="Threonine/Serine exporter ThrE" evidence="9">
    <location>
        <begin position="526"/>
        <end position="646"/>
    </location>
</feature>
<keyword evidence="11" id="KW-1185">Reference proteome</keyword>
<evidence type="ECO:0000256" key="6">
    <source>
        <dbReference type="SAM" id="MobiDB-lite"/>
    </source>
</evidence>
<evidence type="ECO:0000256" key="5">
    <source>
        <dbReference type="ARBA" id="ARBA00034125"/>
    </source>
</evidence>
<evidence type="ECO:0000313" key="11">
    <source>
        <dbReference type="Proteomes" id="UP001212841"/>
    </source>
</evidence>
<dbReference type="PANTHER" id="PTHR31082">
    <property type="entry name" value="PHEROMONE-REGULATED MEMBRANE PROTEIN 10"/>
    <property type="match status" value="1"/>
</dbReference>
<comment type="subcellular location">
    <subcellularLocation>
        <location evidence="1">Membrane</location>
        <topology evidence="1">Multi-pass membrane protein</topology>
    </subcellularLocation>
</comment>
<evidence type="ECO:0000313" key="10">
    <source>
        <dbReference type="EMBL" id="KAJ3053341.1"/>
    </source>
</evidence>
<evidence type="ECO:0000256" key="7">
    <source>
        <dbReference type="SAM" id="Phobius"/>
    </source>
</evidence>
<feature type="compositionally biased region" description="Basic residues" evidence="6">
    <location>
        <begin position="146"/>
        <end position="157"/>
    </location>
</feature>
<sequence>MEQVARGLGHNAQVLVFPNYTMISFDREEYPALGSQTLCFSTTSGLDMYKLHLVDELARRVASYASPLPPRGSRLPPNLTEIANPAGLADGDLPGIFGSVRPSKRFVPKSRLGRAATMLSMSGALDRAAGGIGSNKPKQRDPLHGTRARKRRARRLQKILAGEANGDRLDQSLSEEEDHADSPQHGSGNGVANGKNNGDLETGRRSSESSSSSGSDSDSDDDWQDNIKRWILNMASYGPGFFSRPDKSSKNSVTVNIKGGINAPADASAYVINDDPSLPLLRNKELDKVVQAAAEESSVPASIAGAIGVAVAAASSGGVGQVEKDEDPAARAQAAAFEFIAVEDATKRLKQIVGLPDLYPGWLQHLMAGIGAGGTCGLFFKGSWWDVGVSTVLGVWTGWLGVWCEGENTLDKVYEFIGAFLIAAVTRAMIHYGVPLCYSAVTLSSIMNIVQGVTITLAMVELATRNLISGTTRLAYGLTMTGIIGYGLDLGATVTSRILQISKLPDQKECAAPLDPKWYAVLFVPTVVCYCLTLNAHVRQLPPMLFAGTIAFLVDYFTGDYVGPNLSSALAAFTTGVASNIHSRWTGAPAIVGDMAGLNVLVPGALAVRGVGLLLDGTDVTNGLGLVASVLIVALSLGIGLFMAGVIVSIPVESG</sequence>
<evidence type="ECO:0000256" key="1">
    <source>
        <dbReference type="ARBA" id="ARBA00004141"/>
    </source>
</evidence>
<feature type="region of interest" description="Disordered" evidence="6">
    <location>
        <begin position="127"/>
        <end position="222"/>
    </location>
</feature>
<gene>
    <name evidence="10" type="ORF">HK097_004479</name>
</gene>